<keyword evidence="1" id="KW-1133">Transmembrane helix</keyword>
<feature type="transmembrane region" description="Helical" evidence="1">
    <location>
        <begin position="265"/>
        <end position="283"/>
    </location>
</feature>
<feature type="transmembrane region" description="Helical" evidence="1">
    <location>
        <begin position="46"/>
        <end position="72"/>
    </location>
</feature>
<feature type="transmembrane region" description="Helical" evidence="1">
    <location>
        <begin position="179"/>
        <end position="199"/>
    </location>
</feature>
<feature type="transmembrane region" description="Helical" evidence="1">
    <location>
        <begin position="131"/>
        <end position="148"/>
    </location>
</feature>
<dbReference type="EMBL" id="JPVO01000052">
    <property type="protein sequence ID" value="KGR75166.1"/>
    <property type="molecule type" value="Genomic_DNA"/>
</dbReference>
<reference evidence="3 4" key="1">
    <citation type="submission" date="2014-02" db="EMBL/GenBank/DDBJ databases">
        <title>Draft genome sequence of Lysinibacillus sinduriensis JCM 15800.</title>
        <authorList>
            <person name="Zhang F."/>
            <person name="Wang G."/>
            <person name="Zhang L."/>
        </authorList>
    </citation>
    <scope>NUCLEOTIDE SEQUENCE [LARGE SCALE GENOMIC DNA]</scope>
    <source>
        <strain evidence="3 4">JCM 15800</strain>
    </source>
</reference>
<evidence type="ECO:0000313" key="3">
    <source>
        <dbReference type="EMBL" id="KGR75166.1"/>
    </source>
</evidence>
<protein>
    <recommendedName>
        <fullName evidence="2">DUF418 domain-containing protein</fullName>
    </recommendedName>
</protein>
<keyword evidence="4" id="KW-1185">Reference proteome</keyword>
<proteinExistence type="predicted"/>
<dbReference type="InterPro" id="IPR007349">
    <property type="entry name" value="DUF418"/>
</dbReference>
<name>A0A0A3HRD0_9BACL</name>
<comment type="caution">
    <text evidence="3">The sequence shown here is derived from an EMBL/GenBank/DDBJ whole genome shotgun (WGS) entry which is preliminary data.</text>
</comment>
<feature type="transmembrane region" description="Helical" evidence="1">
    <location>
        <begin position="107"/>
        <end position="124"/>
    </location>
</feature>
<evidence type="ECO:0000259" key="2">
    <source>
        <dbReference type="Pfam" id="PF04235"/>
    </source>
</evidence>
<feature type="transmembrane region" description="Helical" evidence="1">
    <location>
        <begin position="12"/>
        <end position="34"/>
    </location>
</feature>
<accession>A0A0A3HRD0</accession>
<dbReference type="RefSeq" id="WP_036201186.1">
    <property type="nucleotide sequence ID" value="NZ_AVCY01000004.1"/>
</dbReference>
<feature type="transmembrane region" description="Helical" evidence="1">
    <location>
        <begin position="295"/>
        <end position="312"/>
    </location>
</feature>
<dbReference type="PANTHER" id="PTHR30590">
    <property type="entry name" value="INNER MEMBRANE PROTEIN"/>
    <property type="match status" value="1"/>
</dbReference>
<feature type="domain" description="DUF418" evidence="2">
    <location>
        <begin position="164"/>
        <end position="330"/>
    </location>
</feature>
<keyword evidence="1" id="KW-0812">Transmembrane</keyword>
<organism evidence="3 4">
    <name type="scientific">Ureibacillus sinduriensis BLB-1 = JCM 15800</name>
    <dbReference type="NCBI Taxonomy" id="1384057"/>
    <lineage>
        <taxon>Bacteria</taxon>
        <taxon>Bacillati</taxon>
        <taxon>Bacillota</taxon>
        <taxon>Bacilli</taxon>
        <taxon>Bacillales</taxon>
        <taxon>Caryophanaceae</taxon>
        <taxon>Ureibacillus</taxon>
    </lineage>
</organism>
<gene>
    <name evidence="3" type="ORF">CD33_12910</name>
</gene>
<evidence type="ECO:0000313" key="4">
    <source>
        <dbReference type="Proteomes" id="UP000030408"/>
    </source>
</evidence>
<feature type="transmembrane region" description="Helical" evidence="1">
    <location>
        <begin position="219"/>
        <end position="245"/>
    </location>
</feature>
<dbReference type="STRING" id="1384057.CD33_12910"/>
<feature type="transmembrane region" description="Helical" evidence="1">
    <location>
        <begin position="154"/>
        <end position="172"/>
    </location>
</feature>
<dbReference type="PANTHER" id="PTHR30590:SF3">
    <property type="entry name" value="HYPOTHETICAL MEMBRANE SPANNING PROTEIN"/>
    <property type="match status" value="1"/>
</dbReference>
<dbReference type="Pfam" id="PF04235">
    <property type="entry name" value="DUF418"/>
    <property type="match status" value="1"/>
</dbReference>
<keyword evidence="1" id="KW-0472">Membrane</keyword>
<dbReference type="InterPro" id="IPR052529">
    <property type="entry name" value="Bact_Transport_Assoc"/>
</dbReference>
<sequence>MKPIENNERVEVLDVLRGFALFGILFLNIPAVLNVELPSSVGDTKYFYFLQLVFEGKFFTIFTFLFGVGFSIFMTRAQAKGERAYILFAKRLAILLIFGLIHMQFHPGEALFIYAIIGFILMVTMKFPKQLNLLLGLVLLVIVELLGAKILMPLPLILLGIAAGQYGLFYKIEANKRKWTIAAILFFIGAAIAILYGYLHLPSTHYFIQENSQSEIDKILFLYDMTLYTAPLISGFFVTLIVCLVQWKGMRRMLSPLKFFGRMALTNYIGQTVLMLFIGKVLLDNATLTYTQTGWMTLGINLALIVISTLWLQRFTYGPLEKLWRMGTYSKFK</sequence>
<evidence type="ECO:0000256" key="1">
    <source>
        <dbReference type="SAM" id="Phobius"/>
    </source>
</evidence>
<dbReference type="Proteomes" id="UP000030408">
    <property type="component" value="Unassembled WGS sequence"/>
</dbReference>
<dbReference type="eggNOG" id="COG2311">
    <property type="taxonomic scope" value="Bacteria"/>
</dbReference>
<feature type="transmembrane region" description="Helical" evidence="1">
    <location>
        <begin position="84"/>
        <end position="101"/>
    </location>
</feature>
<dbReference type="AlphaFoldDB" id="A0A0A3HRD0"/>